<keyword evidence="8" id="KW-0413">Isomerase</keyword>
<comment type="similarity">
    <text evidence="1 4">Belongs to the protein disulfide isomerase family.</text>
</comment>
<keyword evidence="9" id="KW-1185">Reference proteome</keyword>
<organism evidence="8 9">
    <name type="scientific">Zancudomyces culisetae</name>
    <name type="common">Gut fungus</name>
    <name type="synonym">Smittium culisetae</name>
    <dbReference type="NCBI Taxonomy" id="1213189"/>
    <lineage>
        <taxon>Eukaryota</taxon>
        <taxon>Fungi</taxon>
        <taxon>Fungi incertae sedis</taxon>
        <taxon>Zoopagomycota</taxon>
        <taxon>Kickxellomycotina</taxon>
        <taxon>Harpellomycetes</taxon>
        <taxon>Harpellales</taxon>
        <taxon>Legeriomycetaceae</taxon>
        <taxon>Zancudomyces</taxon>
    </lineage>
</organism>
<evidence type="ECO:0000259" key="6">
    <source>
        <dbReference type="PROSITE" id="PS51352"/>
    </source>
</evidence>
<reference evidence="9" key="2">
    <citation type="submission" date="2017-01" db="EMBL/GenBank/DDBJ databases">
        <authorList>
            <person name="Wang Y."/>
            <person name="White M."/>
            <person name="Kvist S."/>
            <person name="Moncalvo J.-M."/>
        </authorList>
    </citation>
    <scope>NUCLEOTIDE SEQUENCE [LARGE SCALE GENOMIC DNA]</scope>
    <source>
        <strain evidence="9">COL-18-3</strain>
    </source>
</reference>
<dbReference type="OrthoDB" id="10264505at2759"/>
<dbReference type="InterPro" id="IPR013766">
    <property type="entry name" value="Thioredoxin_domain"/>
</dbReference>
<dbReference type="PROSITE" id="PS51352">
    <property type="entry name" value="THIOREDOXIN_2"/>
    <property type="match status" value="1"/>
</dbReference>
<reference evidence="8" key="1">
    <citation type="submission" date="2017-01" db="EMBL/GenBank/DDBJ databases">
        <authorList>
            <person name="Mah S.A."/>
            <person name="Swanson W.J."/>
            <person name="Moy G.W."/>
            <person name="Vacquier V.D."/>
        </authorList>
    </citation>
    <scope>NUCLEOTIDE SEQUENCE [LARGE SCALE GENOMIC DNA]</scope>
    <source>
        <strain evidence="8">COL-18-3</strain>
    </source>
</reference>
<sequence>MKFSATILGFVTLKSISVFASQGESSNVLSLNNDNFDKVVGSANKGAMVKFFAPWCPHCKDMAADYSKLASSFKEPNQKGVVIAEVDCTQQESLCTKYKIQGYPTVMWFKNGNTASPLEYNDLNEFEQLKTYVSQNI</sequence>
<name>A0A1R1PSW3_ZANCU</name>
<dbReference type="AlphaFoldDB" id="A0A1R1PSW3"/>
<keyword evidence="2 5" id="KW-0732">Signal</keyword>
<evidence type="ECO:0000256" key="4">
    <source>
        <dbReference type="RuleBase" id="RU004208"/>
    </source>
</evidence>
<dbReference type="InterPro" id="IPR036249">
    <property type="entry name" value="Thioredoxin-like_sf"/>
</dbReference>
<dbReference type="Proteomes" id="UP000188320">
    <property type="component" value="Unassembled WGS sequence"/>
</dbReference>
<comment type="caution">
    <text evidence="8">The sequence shown here is derived from an EMBL/GenBank/DDBJ whole genome shotgun (WGS) entry which is preliminary data.</text>
</comment>
<dbReference type="GO" id="GO:0006457">
    <property type="term" value="P:protein folding"/>
    <property type="evidence" value="ECO:0007669"/>
    <property type="project" value="TreeGrafter"/>
</dbReference>
<feature type="chain" id="PRO_5015068959" evidence="5">
    <location>
        <begin position="21"/>
        <end position="137"/>
    </location>
</feature>
<evidence type="ECO:0000313" key="8">
    <source>
        <dbReference type="EMBL" id="OMH84085.1"/>
    </source>
</evidence>
<gene>
    <name evidence="7" type="ORF">AX774_g2407</name>
    <name evidence="8" type="ORF">AX774_g2408</name>
</gene>
<evidence type="ECO:0000256" key="5">
    <source>
        <dbReference type="SAM" id="SignalP"/>
    </source>
</evidence>
<keyword evidence="3" id="KW-0677">Repeat</keyword>
<accession>A0A1R1PSW3</accession>
<evidence type="ECO:0000256" key="3">
    <source>
        <dbReference type="ARBA" id="ARBA00022737"/>
    </source>
</evidence>
<dbReference type="Pfam" id="PF00085">
    <property type="entry name" value="Thioredoxin"/>
    <property type="match status" value="1"/>
</dbReference>
<dbReference type="InterPro" id="IPR051063">
    <property type="entry name" value="PDI"/>
</dbReference>
<protein>
    <submittedName>
        <fullName evidence="8">Protein disulfide-isomerase like 2-1</fullName>
    </submittedName>
</protein>
<proteinExistence type="inferred from homology"/>
<dbReference type="EMBL" id="LSSK01000256">
    <property type="protein sequence ID" value="OMH84084.1"/>
    <property type="molecule type" value="Genomic_DNA"/>
</dbReference>
<dbReference type="PRINTS" id="PR00421">
    <property type="entry name" value="THIOREDOXIN"/>
</dbReference>
<evidence type="ECO:0000256" key="2">
    <source>
        <dbReference type="ARBA" id="ARBA00022729"/>
    </source>
</evidence>
<evidence type="ECO:0000313" key="9">
    <source>
        <dbReference type="Proteomes" id="UP000188320"/>
    </source>
</evidence>
<dbReference type="SUPFAM" id="SSF52833">
    <property type="entry name" value="Thioredoxin-like"/>
    <property type="match status" value="1"/>
</dbReference>
<evidence type="ECO:0000256" key="1">
    <source>
        <dbReference type="ARBA" id="ARBA00006347"/>
    </source>
</evidence>
<dbReference type="GO" id="GO:0003756">
    <property type="term" value="F:protein disulfide isomerase activity"/>
    <property type="evidence" value="ECO:0007669"/>
    <property type="project" value="InterPro"/>
</dbReference>
<dbReference type="NCBIfam" id="TIGR01126">
    <property type="entry name" value="pdi_dom"/>
    <property type="match status" value="1"/>
</dbReference>
<dbReference type="EMBL" id="LSSK01000256">
    <property type="protein sequence ID" value="OMH84085.1"/>
    <property type="molecule type" value="Genomic_DNA"/>
</dbReference>
<dbReference type="Gene3D" id="3.40.30.10">
    <property type="entry name" value="Glutaredoxin"/>
    <property type="match status" value="1"/>
</dbReference>
<dbReference type="InterPro" id="IPR005788">
    <property type="entry name" value="PDI_thioredoxin-like_dom"/>
</dbReference>
<evidence type="ECO:0000313" key="7">
    <source>
        <dbReference type="EMBL" id="OMH84084.1"/>
    </source>
</evidence>
<dbReference type="PROSITE" id="PS00194">
    <property type="entry name" value="THIOREDOXIN_1"/>
    <property type="match status" value="1"/>
</dbReference>
<dbReference type="GO" id="GO:0005783">
    <property type="term" value="C:endoplasmic reticulum"/>
    <property type="evidence" value="ECO:0007669"/>
    <property type="project" value="TreeGrafter"/>
</dbReference>
<dbReference type="PANTHER" id="PTHR45672">
    <property type="entry name" value="PROTEIN DISULFIDE-ISOMERASE C17H9.14C-RELATED"/>
    <property type="match status" value="1"/>
</dbReference>
<feature type="signal peptide" evidence="5">
    <location>
        <begin position="1"/>
        <end position="20"/>
    </location>
</feature>
<dbReference type="InterPro" id="IPR017937">
    <property type="entry name" value="Thioredoxin_CS"/>
</dbReference>
<feature type="domain" description="Thioredoxin" evidence="6">
    <location>
        <begin position="7"/>
        <end position="137"/>
    </location>
</feature>